<dbReference type="AlphaFoldDB" id="A0A1S8CXI3"/>
<proteinExistence type="predicted"/>
<name>A0A1S8CXI3_9GAMM</name>
<gene>
    <name evidence="1" type="ORF">BKE30_00655</name>
</gene>
<dbReference type="Gene3D" id="3.90.79.10">
    <property type="entry name" value="Nucleoside Triphosphate Pyrophosphohydrolase"/>
    <property type="match status" value="1"/>
</dbReference>
<dbReference type="EMBL" id="MLCN01000003">
    <property type="protein sequence ID" value="ONG42054.1"/>
    <property type="molecule type" value="Genomic_DNA"/>
</dbReference>
<reference evidence="1 2" key="1">
    <citation type="submission" date="2016-10" db="EMBL/GenBank/DDBJ databases">
        <title>Draft Genome sequence of Alkanindiges sp. strain H1.</title>
        <authorList>
            <person name="Subhash Y."/>
            <person name="Lee S."/>
        </authorList>
    </citation>
    <scope>NUCLEOTIDE SEQUENCE [LARGE SCALE GENOMIC DNA]</scope>
    <source>
        <strain evidence="1 2">H1</strain>
    </source>
</reference>
<dbReference type="Proteomes" id="UP000192132">
    <property type="component" value="Unassembled WGS sequence"/>
</dbReference>
<accession>A0A1S8CXI3</accession>
<comment type="caution">
    <text evidence="1">The sequence shown here is derived from an EMBL/GenBank/DDBJ whole genome shotgun (WGS) entry which is preliminary data.</text>
</comment>
<organism evidence="1 2">
    <name type="scientific">Alkanindiges hydrocarboniclasticus</name>
    <dbReference type="NCBI Taxonomy" id="1907941"/>
    <lineage>
        <taxon>Bacteria</taxon>
        <taxon>Pseudomonadati</taxon>
        <taxon>Pseudomonadota</taxon>
        <taxon>Gammaproteobacteria</taxon>
        <taxon>Moraxellales</taxon>
        <taxon>Moraxellaceae</taxon>
        <taxon>Alkanindiges</taxon>
    </lineage>
</organism>
<evidence type="ECO:0000313" key="1">
    <source>
        <dbReference type="EMBL" id="ONG42054.1"/>
    </source>
</evidence>
<keyword evidence="2" id="KW-1185">Reference proteome</keyword>
<evidence type="ECO:0000313" key="2">
    <source>
        <dbReference type="Proteomes" id="UP000192132"/>
    </source>
</evidence>
<protein>
    <submittedName>
        <fullName evidence="1">Uncharacterized protein</fullName>
    </submittedName>
</protein>
<sequence>MQFLWTVENFFIDRQKQFHEICLFYLVELDPNSPLLELDTFEKMDHHKIHLFSWVNIHQLSSVNLLPHFLVDKLSLLDTPLINPNHFMHIDA</sequence>
<dbReference type="STRING" id="1907941.BKE30_00655"/>